<dbReference type="EMBL" id="CM044706">
    <property type="protein sequence ID" value="KAI5658043.1"/>
    <property type="molecule type" value="Genomic_DNA"/>
</dbReference>
<evidence type="ECO:0000313" key="2">
    <source>
        <dbReference type="Proteomes" id="UP001060085"/>
    </source>
</evidence>
<gene>
    <name evidence="1" type="ORF">M9H77_26836</name>
</gene>
<dbReference type="Proteomes" id="UP001060085">
    <property type="component" value="Linkage Group LG06"/>
</dbReference>
<reference evidence="2" key="1">
    <citation type="journal article" date="2023" name="Nat. Plants">
        <title>Single-cell RNA sequencing provides a high-resolution roadmap for understanding the multicellular compartmentation of specialized metabolism.</title>
        <authorList>
            <person name="Sun S."/>
            <person name="Shen X."/>
            <person name="Li Y."/>
            <person name="Li Y."/>
            <person name="Wang S."/>
            <person name="Li R."/>
            <person name="Zhang H."/>
            <person name="Shen G."/>
            <person name="Guo B."/>
            <person name="Wei J."/>
            <person name="Xu J."/>
            <person name="St-Pierre B."/>
            <person name="Chen S."/>
            <person name="Sun C."/>
        </authorList>
    </citation>
    <scope>NUCLEOTIDE SEQUENCE [LARGE SCALE GENOMIC DNA]</scope>
</reference>
<accession>A0ACC0AF23</accession>
<protein>
    <submittedName>
        <fullName evidence="1">Uncharacterized protein</fullName>
    </submittedName>
</protein>
<sequence>MPSNKVHLENFDGKANEAIDYENSCISSSGEKSSEEQSNPTNRANDVASDNRATQESSSIAEICSRSGDISYISQRKPSHKLIRKVYHRIDRSRPTICGRSLFGIAICVTEPTGDGRSAYLARKKDIYGKSELAQEVQSKATAKSSKVAQVTQSRISAKGIKADSGVKFILRGIIIS</sequence>
<evidence type="ECO:0000313" key="1">
    <source>
        <dbReference type="EMBL" id="KAI5658043.1"/>
    </source>
</evidence>
<name>A0ACC0AF23_CATRO</name>
<keyword evidence="2" id="KW-1185">Reference proteome</keyword>
<organism evidence="1 2">
    <name type="scientific">Catharanthus roseus</name>
    <name type="common">Madagascar periwinkle</name>
    <name type="synonym">Vinca rosea</name>
    <dbReference type="NCBI Taxonomy" id="4058"/>
    <lineage>
        <taxon>Eukaryota</taxon>
        <taxon>Viridiplantae</taxon>
        <taxon>Streptophyta</taxon>
        <taxon>Embryophyta</taxon>
        <taxon>Tracheophyta</taxon>
        <taxon>Spermatophyta</taxon>
        <taxon>Magnoliopsida</taxon>
        <taxon>eudicotyledons</taxon>
        <taxon>Gunneridae</taxon>
        <taxon>Pentapetalae</taxon>
        <taxon>asterids</taxon>
        <taxon>lamiids</taxon>
        <taxon>Gentianales</taxon>
        <taxon>Apocynaceae</taxon>
        <taxon>Rauvolfioideae</taxon>
        <taxon>Vinceae</taxon>
        <taxon>Catharanthinae</taxon>
        <taxon>Catharanthus</taxon>
    </lineage>
</organism>
<proteinExistence type="predicted"/>
<comment type="caution">
    <text evidence="1">The sequence shown here is derived from an EMBL/GenBank/DDBJ whole genome shotgun (WGS) entry which is preliminary data.</text>
</comment>